<dbReference type="HOGENOM" id="CLU_429662_0_0_1"/>
<feature type="region of interest" description="Disordered" evidence="1">
    <location>
        <begin position="401"/>
        <end position="637"/>
    </location>
</feature>
<dbReference type="InterPro" id="IPR053001">
    <property type="entry name" value="MNNG_permease-like"/>
</dbReference>
<evidence type="ECO:0000313" key="4">
    <source>
        <dbReference type="EMBL" id="KGO69473.1"/>
    </source>
</evidence>
<dbReference type="PhylomeDB" id="A0A0A2KR96"/>
<feature type="transmembrane region" description="Helical" evidence="2">
    <location>
        <begin position="283"/>
        <end position="308"/>
    </location>
</feature>
<name>A0A0A2KR96_PENIT</name>
<dbReference type="AlphaFoldDB" id="A0A0A2KR96"/>
<reference evidence="4 5" key="1">
    <citation type="journal article" date="2015" name="Mol. Plant Microbe Interact.">
        <title>Genome, transcriptome, and functional analyses of Penicillium expansum provide new insights into secondary metabolism and pathogenicity.</title>
        <authorList>
            <person name="Ballester A.R."/>
            <person name="Marcet-Houben M."/>
            <person name="Levin E."/>
            <person name="Sela N."/>
            <person name="Selma-Lazaro C."/>
            <person name="Carmona L."/>
            <person name="Wisniewski M."/>
            <person name="Droby S."/>
            <person name="Gonzalez-Candelas L."/>
            <person name="Gabaldon T."/>
        </authorList>
    </citation>
    <scope>NUCLEOTIDE SEQUENCE [LARGE SCALE GENOMIC DNA]</scope>
    <source>
        <strain evidence="4 5">PHI-1</strain>
    </source>
</reference>
<dbReference type="OMA" id="ACEEYLQ"/>
<dbReference type="Pfam" id="PF12051">
    <property type="entry name" value="DUF3533"/>
    <property type="match status" value="1"/>
</dbReference>
<evidence type="ECO:0000259" key="3">
    <source>
        <dbReference type="Pfam" id="PF12051"/>
    </source>
</evidence>
<accession>A0A0A2KR96</accession>
<dbReference type="GO" id="GO:0016020">
    <property type="term" value="C:membrane"/>
    <property type="evidence" value="ECO:0007669"/>
    <property type="project" value="TreeGrafter"/>
</dbReference>
<proteinExistence type="predicted"/>
<evidence type="ECO:0000256" key="1">
    <source>
        <dbReference type="SAM" id="MobiDB-lite"/>
    </source>
</evidence>
<keyword evidence="2" id="KW-0472">Membrane</keyword>
<organism evidence="4 5">
    <name type="scientific">Penicillium italicum</name>
    <name type="common">Blue mold</name>
    <dbReference type="NCBI Taxonomy" id="40296"/>
    <lineage>
        <taxon>Eukaryota</taxon>
        <taxon>Fungi</taxon>
        <taxon>Dikarya</taxon>
        <taxon>Ascomycota</taxon>
        <taxon>Pezizomycotina</taxon>
        <taxon>Eurotiomycetes</taxon>
        <taxon>Eurotiomycetidae</taxon>
        <taxon>Eurotiales</taxon>
        <taxon>Aspergillaceae</taxon>
        <taxon>Penicillium</taxon>
    </lineage>
</organism>
<protein>
    <recommendedName>
        <fullName evidence="3">DUF3533 domain-containing protein</fullName>
    </recommendedName>
</protein>
<keyword evidence="5" id="KW-1185">Reference proteome</keyword>
<comment type="caution">
    <text evidence="4">The sequence shown here is derived from an EMBL/GenBank/DDBJ whole genome shotgun (WGS) entry which is preliminary data.</text>
</comment>
<dbReference type="PRINTS" id="PR01217">
    <property type="entry name" value="PRICHEXTENSN"/>
</dbReference>
<feature type="domain" description="DUF3533" evidence="3">
    <location>
        <begin position="40"/>
        <end position="400"/>
    </location>
</feature>
<dbReference type="PANTHER" id="PTHR34814:SF1">
    <property type="entry name" value="NITROSOGUANIDINE RESISTANCE PROTEIN SNG1"/>
    <property type="match status" value="1"/>
</dbReference>
<sequence>MTVKVEISDGDTSPPGAVSFFDPSLKEVRQRVFYQWARTLLILCVFAFGVLSLFWGVQYDTEGKFPALKVWIVDFDGKVDPYRSNDTIVGPAVTDATNRILQSDGLHLGYTIKSPADFNYDPLAVRQAIYQEHAYAAVIIKPNATMLLQDAVTKGNTTYDPTGAIETVIISARAETTYYNYILPDLAILQGMVLAEFGPKWVRSLTSSVSNLSSVPPQVINPGIGFTTVDLRPFAPVVAAPAVTIGLIYLIIIAFFNFPFMMPIHAQFMKPDGHPPLKVPHWLIWRILSSIVAYFFLSLCYSLVSLAFKIPFSNDSALEVLSATNANAYGRGSFVVFWMLNWVGMAALGFPCENMAMILGFPWSALFLIFWVITNVATGFYDIDLAPKFYRWGYAWPLHRKPTKPTKPKAQSPKPKAQSPKPKAQSPKPKAQSPKPKAQSPKPKAQSPKPKAQSPKPKAQSPKPKAQSPKPKAQSPKPKAQSPKPKAQSPKPKAQSPKPKAQSPKPKAQSPKPKAQSPKPKAQSPKPKAQSPKPKAQSPKPKAQSPKPKAQSPKPKAQSPKPKAQSPKPKAQSPKPKAQSPKPKAQSPKPKAQSPKPKAQSPKPKAQSPKPKAQSPKPKAQSPKPKAQSPTRATDGL</sequence>
<feature type="transmembrane region" description="Helical" evidence="2">
    <location>
        <begin position="238"/>
        <end position="262"/>
    </location>
</feature>
<feature type="transmembrane region" description="Helical" evidence="2">
    <location>
        <begin position="357"/>
        <end position="381"/>
    </location>
</feature>
<dbReference type="EMBL" id="JQGA01001138">
    <property type="protein sequence ID" value="KGO69473.1"/>
    <property type="molecule type" value="Genomic_DNA"/>
</dbReference>
<evidence type="ECO:0000313" key="5">
    <source>
        <dbReference type="Proteomes" id="UP000030104"/>
    </source>
</evidence>
<dbReference type="InterPro" id="IPR022703">
    <property type="entry name" value="DUF3533"/>
</dbReference>
<dbReference type="OrthoDB" id="2140105at2759"/>
<feature type="compositionally biased region" description="Low complexity" evidence="1">
    <location>
        <begin position="408"/>
        <end position="630"/>
    </location>
</feature>
<dbReference type="Proteomes" id="UP000030104">
    <property type="component" value="Unassembled WGS sequence"/>
</dbReference>
<feature type="transmembrane region" description="Helical" evidence="2">
    <location>
        <begin position="36"/>
        <end position="57"/>
    </location>
</feature>
<dbReference type="PANTHER" id="PTHR34814">
    <property type="entry name" value="NITROSOGUANIDINE RESISTANCE PROTEIN SNG1"/>
    <property type="match status" value="1"/>
</dbReference>
<keyword evidence="2" id="KW-1133">Transmembrane helix</keyword>
<dbReference type="STRING" id="40296.A0A0A2KR96"/>
<gene>
    <name evidence="4" type="ORF">PITC_014280</name>
</gene>
<evidence type="ECO:0000256" key="2">
    <source>
        <dbReference type="SAM" id="Phobius"/>
    </source>
</evidence>
<feature type="transmembrane region" description="Helical" evidence="2">
    <location>
        <begin position="328"/>
        <end position="350"/>
    </location>
</feature>
<keyword evidence="2" id="KW-0812">Transmembrane</keyword>